<comment type="similarity">
    <text evidence="6">Belongs to the ABC-4 integral membrane protein family.</text>
</comment>
<keyword evidence="10" id="KW-0067">ATP-binding</keyword>
<keyword evidence="5 7" id="KW-0472">Membrane</keyword>
<evidence type="ECO:0000256" key="1">
    <source>
        <dbReference type="ARBA" id="ARBA00004651"/>
    </source>
</evidence>
<proteinExistence type="inferred from homology"/>
<dbReference type="EMBL" id="LR828261">
    <property type="protein sequence ID" value="CAD0352327.1"/>
    <property type="molecule type" value="Genomic_DNA"/>
</dbReference>
<dbReference type="PANTHER" id="PTHR30572:SF4">
    <property type="entry name" value="ABC TRANSPORTER PERMEASE YTRF"/>
    <property type="match status" value="1"/>
</dbReference>
<reference evidence="10" key="4">
    <citation type="submission" date="2020-07" db="EMBL/GenBank/DDBJ databases">
        <authorList>
            <person name="Pothier F. J."/>
        </authorList>
    </citation>
    <scope>NUCLEOTIDE SEQUENCE</scope>
    <source>
        <strain evidence="10">CFBP 2533</strain>
    </source>
</reference>
<feature type="domain" description="MacB-like periplasmic core" evidence="9">
    <location>
        <begin position="44"/>
        <end position="238"/>
    </location>
</feature>
<evidence type="ECO:0000256" key="5">
    <source>
        <dbReference type="ARBA" id="ARBA00023136"/>
    </source>
</evidence>
<evidence type="ECO:0000313" key="11">
    <source>
        <dbReference type="EMBL" id="NMI20752.1"/>
    </source>
</evidence>
<feature type="domain" description="ABC3 transporter permease C-terminal" evidence="8">
    <location>
        <begin position="283"/>
        <end position="391"/>
    </location>
</feature>
<dbReference type="InterPro" id="IPR003838">
    <property type="entry name" value="ABC3_permease_C"/>
</dbReference>
<feature type="transmembrane region" description="Helical" evidence="7">
    <location>
        <begin position="333"/>
        <end position="354"/>
    </location>
</feature>
<evidence type="ECO:0000256" key="2">
    <source>
        <dbReference type="ARBA" id="ARBA00022475"/>
    </source>
</evidence>
<dbReference type="Pfam" id="PF02687">
    <property type="entry name" value="FtsX"/>
    <property type="match status" value="1"/>
</dbReference>
<gene>
    <name evidence="10" type="primary">macB</name>
    <name evidence="10" type="ORF">CFBP2533_37520</name>
    <name evidence="11" type="ORF">E1J24_02315</name>
</gene>
<feature type="transmembrane region" description="Helical" evidence="7">
    <location>
        <begin position="276"/>
        <end position="304"/>
    </location>
</feature>
<dbReference type="Pfam" id="PF12704">
    <property type="entry name" value="MacB_PCD"/>
    <property type="match status" value="1"/>
</dbReference>
<dbReference type="EMBL" id="LR828261">
    <property type="protein sequence ID" value="CAD0352335.1"/>
    <property type="molecule type" value="Genomic_DNA"/>
</dbReference>
<dbReference type="Proteomes" id="UP000548771">
    <property type="component" value="Unassembled WGS sequence"/>
</dbReference>
<dbReference type="GO" id="GO:0022857">
    <property type="term" value="F:transmembrane transporter activity"/>
    <property type="evidence" value="ECO:0007669"/>
    <property type="project" value="TreeGrafter"/>
</dbReference>
<evidence type="ECO:0000259" key="9">
    <source>
        <dbReference type="Pfam" id="PF12704"/>
    </source>
</evidence>
<organism evidence="10">
    <name type="scientific">Xanthomonas hortorum pv. pelargonii</name>
    <dbReference type="NCBI Taxonomy" id="453602"/>
    <lineage>
        <taxon>Bacteria</taxon>
        <taxon>Pseudomonadati</taxon>
        <taxon>Pseudomonadota</taxon>
        <taxon>Gammaproteobacteria</taxon>
        <taxon>Lysobacterales</taxon>
        <taxon>Lysobacteraceae</taxon>
        <taxon>Xanthomonas</taxon>
    </lineage>
</organism>
<protein>
    <submittedName>
        <fullName evidence="11">FtsX-like permease family protein</fullName>
    </submittedName>
    <submittedName>
        <fullName evidence="10">Macrolide export ATP-binding/permease protein MacB</fullName>
    </submittedName>
</protein>
<dbReference type="EMBL" id="SMDX01000001">
    <property type="protein sequence ID" value="NMI20752.1"/>
    <property type="molecule type" value="Genomic_DNA"/>
</dbReference>
<evidence type="ECO:0000256" key="4">
    <source>
        <dbReference type="ARBA" id="ARBA00022989"/>
    </source>
</evidence>
<dbReference type="InterPro" id="IPR050250">
    <property type="entry name" value="Macrolide_Exporter_MacB"/>
</dbReference>
<evidence type="ECO:0000256" key="6">
    <source>
        <dbReference type="ARBA" id="ARBA00038076"/>
    </source>
</evidence>
<evidence type="ECO:0000256" key="7">
    <source>
        <dbReference type="SAM" id="Phobius"/>
    </source>
</evidence>
<dbReference type="InterPro" id="IPR025857">
    <property type="entry name" value="MacB_PCD"/>
</dbReference>
<keyword evidence="10" id="KW-0547">Nucleotide-binding</keyword>
<evidence type="ECO:0000313" key="10">
    <source>
        <dbReference type="EMBL" id="CAD0352327.1"/>
    </source>
</evidence>
<dbReference type="RefSeq" id="WP_168957194.1">
    <property type="nucleotide sequence ID" value="NZ_CP098604.1"/>
</dbReference>
<dbReference type="GO" id="GO:0005886">
    <property type="term" value="C:plasma membrane"/>
    <property type="evidence" value="ECO:0007669"/>
    <property type="project" value="UniProtKB-SubCell"/>
</dbReference>
<dbReference type="PANTHER" id="PTHR30572">
    <property type="entry name" value="MEMBRANE COMPONENT OF TRANSPORTER-RELATED"/>
    <property type="match status" value="1"/>
</dbReference>
<evidence type="ECO:0000259" key="8">
    <source>
        <dbReference type="Pfam" id="PF02687"/>
    </source>
</evidence>
<name>A0A6V7EM58_9XANT</name>
<accession>A0A6V7EM58</accession>
<keyword evidence="3 7" id="KW-0812">Transmembrane</keyword>
<comment type="subcellular location">
    <subcellularLocation>
        <location evidence="1">Cell membrane</location>
        <topology evidence="1">Multi-pass membrane protein</topology>
    </subcellularLocation>
</comment>
<evidence type="ECO:0000256" key="3">
    <source>
        <dbReference type="ARBA" id="ARBA00022692"/>
    </source>
</evidence>
<keyword evidence="4 7" id="KW-1133">Transmembrane helix</keyword>
<reference evidence="11" key="3">
    <citation type="journal article" date="2020" name="Syst. Appl. Microbiol.">
        <title>Clarifying the taxonomy of the causal agent of bacterial leaf spot of lettuce through a polyphasic approach reveals that Xanthomonas cynarae Trebaol et al. 2000 emend. Timilsina et al. 2019 is a later heterotypic synonym of Xanthomonas hortorum Vauterin et al. 1995.</title>
        <authorList>
            <person name="Moriniere L."/>
            <person name="Burlet A."/>
            <person name="Rosenthal E.R."/>
            <person name="Nesme X."/>
            <person name="Portier P."/>
            <person name="Bull C.T."/>
            <person name="Lavire C."/>
            <person name="Fischer-Le Saux M."/>
            <person name="Bertolla F."/>
        </authorList>
    </citation>
    <scope>NUCLEOTIDE SEQUENCE</scope>
    <source>
        <strain evidence="11">CFBP2533</strain>
    </source>
</reference>
<sequence>MEIRPILSTLRRHKTAAALIVLEVALSCAIVSNALFLIGNRLERIQRPSGLAENEIVSISIAGIGLDENANALTETDLAALRRIPGVKFASSVSQVPFGDSLWVTGLKLTADQRVSTLDVNSYNGDAQTLDTLGLRLVQGRRFTEGEFSWNDDDKAKVPSVILSKSAAEKLFPGQSALGKSIYTGDTPSKIVGIVEHFARVNDFGGDAVYDDSMLSPIKISYKDGHRYLLRTDPERRQEVLRQAVAILEKNSTSRIIQEQKTLEDMRRDYYRQDRAMSWLLVTMSIALLIVTALGIVGLASFWVQQRTKQIGIRRALGATRGQILRYFQIENFLLASIGIVLGMLMAYSINLWLMARYELPRLPVMYLPIGALLLWALGQLAVFWPARRAAMVPPAVATRSA</sequence>
<feature type="transmembrane region" description="Helical" evidence="7">
    <location>
        <begin position="16"/>
        <end position="38"/>
    </location>
</feature>
<reference evidence="11" key="1">
    <citation type="submission" date="2019-03" db="EMBL/GenBank/DDBJ databases">
        <authorList>
            <person name="Moriniere L."/>
            <person name="Burlet A."/>
            <person name="Rosenthal E."/>
            <person name="Portier P."/>
            <person name="Lavire C."/>
            <person name="Nesme X."/>
            <person name="Bull C.T."/>
            <person name="Le Saux M."/>
            <person name="Bertolla F."/>
        </authorList>
    </citation>
    <scope>NUCLEOTIDE SEQUENCE</scope>
    <source>
        <strain evidence="11">CFBP2533</strain>
    </source>
</reference>
<dbReference type="GO" id="GO:0005524">
    <property type="term" value="F:ATP binding"/>
    <property type="evidence" value="ECO:0007669"/>
    <property type="project" value="UniProtKB-KW"/>
</dbReference>
<evidence type="ECO:0000313" key="12">
    <source>
        <dbReference type="Proteomes" id="UP000548771"/>
    </source>
</evidence>
<keyword evidence="2" id="KW-1003">Cell membrane</keyword>
<feature type="transmembrane region" description="Helical" evidence="7">
    <location>
        <begin position="366"/>
        <end position="385"/>
    </location>
</feature>
<reference evidence="12" key="2">
    <citation type="journal article" date="2020" name="Syst. Appl. Microbiol.">
        <title>Clarifying the taxonomy of the causal agent of bacterial leaf spot of lettuce through a polyphasic approach reveals that Xanthomonas cynarae Trebaol et al. 2000 emend. Timilsina et al. 2019 is a later heterotypic synonym of Xanthomonas hortorum Vauterin et al. 1995.</title>
        <authorList>
            <person name="Moriniere L."/>
            <person name="Burlet A."/>
            <person name="Rosenthal E.R."/>
            <person name="Nesme X."/>
            <person name="Portier P."/>
            <person name="Bull C.T."/>
            <person name="Lavire C."/>
            <person name="Fischer-Le Saux M."/>
            <person name="Bertolla F."/>
        </authorList>
    </citation>
    <scope>NUCLEOTIDE SEQUENCE [LARGE SCALE GENOMIC DNA]</scope>
    <source>
        <strain evidence="12">CFBP2533</strain>
    </source>
</reference>
<dbReference type="AlphaFoldDB" id="A0A6V7EM58"/>